<protein>
    <submittedName>
        <fullName evidence="1">Uncharacterized protein</fullName>
    </submittedName>
</protein>
<reference evidence="1 2" key="1">
    <citation type="journal article" date="2013" name="Sci. Rep.">
        <title>Extraordinary expansion of a Sorangium cellulosum genome from an alkaline milieu.</title>
        <authorList>
            <person name="Han K."/>
            <person name="Li Z.F."/>
            <person name="Peng R."/>
            <person name="Zhu L.P."/>
            <person name="Zhou T."/>
            <person name="Wang L.G."/>
            <person name="Li S.G."/>
            <person name="Zhang X.B."/>
            <person name="Hu W."/>
            <person name="Wu Z.H."/>
            <person name="Qin N."/>
            <person name="Li Y.Z."/>
        </authorList>
    </citation>
    <scope>NUCLEOTIDE SEQUENCE [LARGE SCALE GENOMIC DNA]</scope>
    <source>
        <strain evidence="1 2">So0157-2</strain>
    </source>
</reference>
<proteinExistence type="predicted"/>
<dbReference type="STRING" id="1254432.SCE1572_25235"/>
<dbReference type="Proteomes" id="UP000014803">
    <property type="component" value="Chromosome"/>
</dbReference>
<evidence type="ECO:0000313" key="2">
    <source>
        <dbReference type="Proteomes" id="UP000014803"/>
    </source>
</evidence>
<evidence type="ECO:0000313" key="1">
    <source>
        <dbReference type="EMBL" id="AGP37503.1"/>
    </source>
</evidence>
<name>S4Y3R2_SORCE</name>
<sequence>MSVHVIVLSRDQRSSTWAPWPGCVVPWLQTVTVASKPLPGRALGGALTAETTRSGRWPTPMTAKAAALLPSISSKTALPASAIAPRW</sequence>
<dbReference type="EMBL" id="CP003969">
    <property type="protein sequence ID" value="AGP37503.1"/>
    <property type="molecule type" value="Genomic_DNA"/>
</dbReference>
<gene>
    <name evidence="1" type="ORF">SCE1572_25235</name>
</gene>
<dbReference type="AlphaFoldDB" id="S4Y3R2"/>
<organism evidence="1 2">
    <name type="scientific">Sorangium cellulosum So0157-2</name>
    <dbReference type="NCBI Taxonomy" id="1254432"/>
    <lineage>
        <taxon>Bacteria</taxon>
        <taxon>Pseudomonadati</taxon>
        <taxon>Myxococcota</taxon>
        <taxon>Polyangia</taxon>
        <taxon>Polyangiales</taxon>
        <taxon>Polyangiaceae</taxon>
        <taxon>Sorangium</taxon>
    </lineage>
</organism>
<dbReference type="KEGG" id="scu:SCE1572_25235"/>
<accession>S4Y3R2</accession>
<dbReference type="HOGENOM" id="CLU_190762_0_0_7"/>